<evidence type="ECO:0000259" key="2">
    <source>
        <dbReference type="Pfam" id="PF02517"/>
    </source>
</evidence>
<feature type="transmembrane region" description="Helical" evidence="1">
    <location>
        <begin position="172"/>
        <end position="190"/>
    </location>
</feature>
<accession>A0ABV1FSR4</accession>
<dbReference type="RefSeq" id="WP_215760491.1">
    <property type="nucleotide sequence ID" value="NZ_JAHKBE010000047.1"/>
</dbReference>
<keyword evidence="1" id="KW-0472">Membrane</keyword>
<feature type="transmembrane region" description="Helical" evidence="1">
    <location>
        <begin position="55"/>
        <end position="75"/>
    </location>
</feature>
<dbReference type="Pfam" id="PF02517">
    <property type="entry name" value="Rce1-like"/>
    <property type="match status" value="1"/>
</dbReference>
<proteinExistence type="predicted"/>
<feature type="transmembrane region" description="Helical" evidence="1">
    <location>
        <begin position="96"/>
        <end position="114"/>
    </location>
</feature>
<keyword evidence="4" id="KW-1185">Reference proteome</keyword>
<comment type="caution">
    <text evidence="3">The sequence shown here is derived from an EMBL/GenBank/DDBJ whole genome shotgun (WGS) entry which is preliminary data.</text>
</comment>
<evidence type="ECO:0000313" key="4">
    <source>
        <dbReference type="Proteomes" id="UP001487296"/>
    </source>
</evidence>
<sequence length="277" mass="30904">MNKITHSTLDIIFYMIAFVVIQLLTNVIFGVVSLWHEGQTWAAIAQALAHGTMTMPTKMLVANMVASSLLTIILFKLYRWAPVSRVWLASHPWTTLAWVGMLAVGTILPSEWIIEQLPTSMPSATEQLLQSIMKEPTGYLAVGILGPVAEEMVFRGAVLRTLLNLFSQKSHWWAILISAVLFGAIHFNTAQFAHALPIGLLLGWMYYRTGSILPGLLFHWVNNTVAYLMFNLMPQLGDGKLIDLFHGSSHSLGMGLFFSVCIILPCLFQLNMRMKKG</sequence>
<feature type="transmembrane region" description="Helical" evidence="1">
    <location>
        <begin position="250"/>
        <end position="270"/>
    </location>
</feature>
<name>A0ABV1FSR4_9BACT</name>
<dbReference type="InterPro" id="IPR003675">
    <property type="entry name" value="Rce1/LyrA-like_dom"/>
</dbReference>
<feature type="transmembrane region" description="Helical" evidence="1">
    <location>
        <begin position="12"/>
        <end position="35"/>
    </location>
</feature>
<dbReference type="InterPro" id="IPR052710">
    <property type="entry name" value="CAAX_protease"/>
</dbReference>
<dbReference type="PANTHER" id="PTHR36435:SF1">
    <property type="entry name" value="CAAX AMINO TERMINAL PROTEASE FAMILY PROTEIN"/>
    <property type="match status" value="1"/>
</dbReference>
<feature type="domain" description="CAAX prenyl protease 2/Lysostaphin resistance protein A-like" evidence="2">
    <location>
        <begin position="139"/>
        <end position="225"/>
    </location>
</feature>
<protein>
    <submittedName>
        <fullName evidence="3">Type II CAAX endopeptidase family protein</fullName>
    </submittedName>
</protein>
<reference evidence="3 4" key="1">
    <citation type="submission" date="2024-04" db="EMBL/GenBank/DDBJ databases">
        <title>Human intestinal bacterial collection.</title>
        <authorList>
            <person name="Pauvert C."/>
            <person name="Hitch T.C.A."/>
            <person name="Clavel T."/>
        </authorList>
    </citation>
    <scope>NUCLEOTIDE SEQUENCE [LARGE SCALE GENOMIC DNA]</scope>
    <source>
        <strain evidence="3 4">CLA-AA-H145</strain>
    </source>
</reference>
<feature type="transmembrane region" description="Helical" evidence="1">
    <location>
        <begin position="211"/>
        <end position="230"/>
    </location>
</feature>
<keyword evidence="1" id="KW-0812">Transmembrane</keyword>
<dbReference type="PANTHER" id="PTHR36435">
    <property type="entry name" value="SLR1288 PROTEIN"/>
    <property type="match status" value="1"/>
</dbReference>
<evidence type="ECO:0000313" key="3">
    <source>
        <dbReference type="EMBL" id="MEQ2487405.1"/>
    </source>
</evidence>
<dbReference type="EMBL" id="JBBNFP010000045">
    <property type="protein sequence ID" value="MEQ2487405.1"/>
    <property type="molecule type" value="Genomic_DNA"/>
</dbReference>
<dbReference type="Proteomes" id="UP001487296">
    <property type="component" value="Unassembled WGS sequence"/>
</dbReference>
<keyword evidence="1" id="KW-1133">Transmembrane helix</keyword>
<gene>
    <name evidence="3" type="ORF">AAAT34_10185</name>
</gene>
<organism evidence="3 4">
    <name type="scientific">Hallella faecis</name>
    <dbReference type="NCBI Taxonomy" id="2841596"/>
    <lineage>
        <taxon>Bacteria</taxon>
        <taxon>Pseudomonadati</taxon>
        <taxon>Bacteroidota</taxon>
        <taxon>Bacteroidia</taxon>
        <taxon>Bacteroidales</taxon>
        <taxon>Prevotellaceae</taxon>
        <taxon>Hallella</taxon>
    </lineage>
</organism>
<evidence type="ECO:0000256" key="1">
    <source>
        <dbReference type="SAM" id="Phobius"/>
    </source>
</evidence>